<dbReference type="SUPFAM" id="SSF143120">
    <property type="entry name" value="YefM-like"/>
    <property type="match status" value="1"/>
</dbReference>
<evidence type="ECO:0000256" key="1">
    <source>
        <dbReference type="ARBA" id="ARBA00009981"/>
    </source>
</evidence>
<accession>A0ABV4AKG8</accession>
<dbReference type="EMBL" id="JBGBPY010000001">
    <property type="protein sequence ID" value="MEY2180887.1"/>
    <property type="molecule type" value="Genomic_DNA"/>
</dbReference>
<comment type="caution">
    <text evidence="2">The sequence shown here is derived from an EMBL/GenBank/DDBJ whole genome shotgun (WGS) entry which is preliminary data.</text>
</comment>
<dbReference type="InterPro" id="IPR036165">
    <property type="entry name" value="YefM-like_sf"/>
</dbReference>
<dbReference type="Gene3D" id="1.10.1220.170">
    <property type="match status" value="1"/>
</dbReference>
<gene>
    <name evidence="2" type="ORF">AB7878_00475</name>
</gene>
<proteinExistence type="inferred from homology"/>
<comment type="similarity">
    <text evidence="1">Belongs to the phD/YefM antitoxin family.</text>
</comment>
<reference evidence="2 3" key="1">
    <citation type="submission" date="2024-07" db="EMBL/GenBank/DDBJ databases">
        <title>Molecular mechanisms and environmental adaptations of flagellar loss and biofilm growth of Rhodanobacter under environmental stress.</title>
        <authorList>
            <person name="Chen M."/>
        </authorList>
    </citation>
    <scope>NUCLEOTIDE SEQUENCE [LARGE SCALE GENOMIC DNA]</scope>
    <source>
        <strain evidence="2 3">RS22</strain>
    </source>
</reference>
<evidence type="ECO:0000313" key="2">
    <source>
        <dbReference type="EMBL" id="MEY2180887.1"/>
    </source>
</evidence>
<keyword evidence="3" id="KW-1185">Reference proteome</keyword>
<sequence>MKHPIPLHRRLWLLAQWPFSSSARETWYLLRRPANARRLLQSIEQLKRGELVERDIGDLLRREKGE</sequence>
<evidence type="ECO:0000313" key="3">
    <source>
        <dbReference type="Proteomes" id="UP001562159"/>
    </source>
</evidence>
<organism evidence="2 3">
    <name type="scientific">Rhodanobacter humi</name>
    <dbReference type="NCBI Taxonomy" id="1888173"/>
    <lineage>
        <taxon>Bacteria</taxon>
        <taxon>Pseudomonadati</taxon>
        <taxon>Pseudomonadota</taxon>
        <taxon>Gammaproteobacteria</taxon>
        <taxon>Lysobacterales</taxon>
        <taxon>Rhodanobacteraceae</taxon>
        <taxon>Rhodanobacter</taxon>
    </lineage>
</organism>
<dbReference type="Proteomes" id="UP001562159">
    <property type="component" value="Unassembled WGS sequence"/>
</dbReference>
<name>A0ABV4AKG8_9GAMM</name>
<protein>
    <submittedName>
        <fullName evidence="2">Uncharacterized protein</fullName>
    </submittedName>
</protein>